<keyword evidence="1" id="KW-0812">Transmembrane</keyword>
<feature type="transmembrane region" description="Helical" evidence="1">
    <location>
        <begin position="87"/>
        <end position="113"/>
    </location>
</feature>
<proteinExistence type="predicted"/>
<organism evidence="2 3">
    <name type="scientific">Ideonella oryzae</name>
    <dbReference type="NCBI Taxonomy" id="2937441"/>
    <lineage>
        <taxon>Bacteria</taxon>
        <taxon>Pseudomonadati</taxon>
        <taxon>Pseudomonadota</taxon>
        <taxon>Betaproteobacteria</taxon>
        <taxon>Burkholderiales</taxon>
        <taxon>Sphaerotilaceae</taxon>
        <taxon>Ideonella</taxon>
    </lineage>
</organism>
<feature type="transmembrane region" description="Helical" evidence="1">
    <location>
        <begin position="64"/>
        <end position="81"/>
    </location>
</feature>
<evidence type="ECO:0000256" key="1">
    <source>
        <dbReference type="SAM" id="Phobius"/>
    </source>
</evidence>
<dbReference type="EMBL" id="JAMXMC010000007">
    <property type="protein sequence ID" value="MCO5977862.1"/>
    <property type="molecule type" value="Genomic_DNA"/>
</dbReference>
<accession>A0ABT1BR53</accession>
<keyword evidence="1" id="KW-1133">Transmembrane helix</keyword>
<name>A0ABT1BR53_9BURK</name>
<sequence>MNTREVIALAAAPLGSGLLQGALMGNMGALIFGLIASYLFAAAVGLPALIIARRRGWTTFGKTLLVGTCAGLAAGLLLLALTETSGFSAMSVLAGVVLLGTHGLVVSLFYWLIAYWRAKKHESFSH</sequence>
<protein>
    <submittedName>
        <fullName evidence="2">Uncharacterized protein</fullName>
    </submittedName>
</protein>
<evidence type="ECO:0000313" key="3">
    <source>
        <dbReference type="Proteomes" id="UP001204851"/>
    </source>
</evidence>
<keyword evidence="1" id="KW-0472">Membrane</keyword>
<dbReference type="RefSeq" id="WP_252770416.1">
    <property type="nucleotide sequence ID" value="NZ_JAMXMC010000007.1"/>
</dbReference>
<dbReference type="Proteomes" id="UP001204851">
    <property type="component" value="Unassembled WGS sequence"/>
</dbReference>
<gene>
    <name evidence="2" type="ORF">M0L44_14220</name>
</gene>
<keyword evidence="3" id="KW-1185">Reference proteome</keyword>
<feature type="transmembrane region" description="Helical" evidence="1">
    <location>
        <begin position="31"/>
        <end position="52"/>
    </location>
</feature>
<reference evidence="2 3" key="1">
    <citation type="submission" date="2022-06" db="EMBL/GenBank/DDBJ databases">
        <title>Ideonella sp. NS12-5 Genome sequencing and assembly.</title>
        <authorList>
            <person name="Jung Y."/>
        </authorList>
    </citation>
    <scope>NUCLEOTIDE SEQUENCE [LARGE SCALE GENOMIC DNA]</scope>
    <source>
        <strain evidence="2 3">NS12-5</strain>
    </source>
</reference>
<evidence type="ECO:0000313" key="2">
    <source>
        <dbReference type="EMBL" id="MCO5977862.1"/>
    </source>
</evidence>
<comment type="caution">
    <text evidence="2">The sequence shown here is derived from an EMBL/GenBank/DDBJ whole genome shotgun (WGS) entry which is preliminary data.</text>
</comment>